<evidence type="ECO:0000313" key="3">
    <source>
        <dbReference type="EMBL" id="GAW07516.1"/>
    </source>
</evidence>
<reference evidence="3 4" key="1">
    <citation type="submission" date="2016-08" db="EMBL/GenBank/DDBJ databases">
        <authorList>
            <consortium name="Lentinula edodes genome sequencing consortium"/>
            <person name="Sakamoto Y."/>
            <person name="Nakade K."/>
            <person name="Sato S."/>
            <person name="Yoshida Y."/>
            <person name="Miyazaki K."/>
            <person name="Natsume S."/>
            <person name="Konno N."/>
        </authorList>
    </citation>
    <scope>NUCLEOTIDE SEQUENCE [LARGE SCALE GENOMIC DNA]</scope>
    <source>
        <strain evidence="3 4">NBRC 111202</strain>
    </source>
</reference>
<protein>
    <recommendedName>
        <fullName evidence="2">Ubiquitin-like domain-containing protein</fullName>
    </recommendedName>
</protein>
<sequence>MSFALTFGSIGDIITVIELLNRVREALCDSTGSSAEYQALIVDLDVFSDILDAVKSSISSNTRLSPQSESLLNAHRQAVQSSHDLLKDIHGKIRKYQSSLRAGGSGNAMRDSWRKIGWALFKKPELVQMRRKVMDQVEILNILLSISSREDAQRQRDALVAMESSVKDLSIYTRHVTLDVQVSQDQCPTLADIHRCLTELPATLGYTWEGGSGLSQRPVILTDALGQTLRLPIELCESWELFDGMMKVYFKNRAGSQYIQRGDYVVTLTSAPARSYALITPSGHPRALDKTSWAEHVYAGSTMNMDVIITERSRCQVWFAISGRVDGYYKSAPAPISKSNDDYDKYASTDANYDDPPELNEDSVKYKEEYSSEFSLSQSVTELVSPQLQGNSVSSPTRQSNSASTDLHLLRRVRVIKSMPQTGSRPLPHKFPSPTVVAIFYDRAVGEYD</sequence>
<comment type="caution">
    <text evidence="3">The sequence shown here is derived from an EMBL/GenBank/DDBJ whole genome shotgun (WGS) entry which is preliminary data.</text>
</comment>
<dbReference type="Pfam" id="PF22893">
    <property type="entry name" value="ULD_2"/>
    <property type="match status" value="1"/>
</dbReference>
<feature type="region of interest" description="Disordered" evidence="1">
    <location>
        <begin position="339"/>
        <end position="360"/>
    </location>
</feature>
<evidence type="ECO:0000259" key="2">
    <source>
        <dbReference type="Pfam" id="PF22893"/>
    </source>
</evidence>
<organism evidence="3 4">
    <name type="scientific">Lentinula edodes</name>
    <name type="common">Shiitake mushroom</name>
    <name type="synonym">Lentinus edodes</name>
    <dbReference type="NCBI Taxonomy" id="5353"/>
    <lineage>
        <taxon>Eukaryota</taxon>
        <taxon>Fungi</taxon>
        <taxon>Dikarya</taxon>
        <taxon>Basidiomycota</taxon>
        <taxon>Agaricomycotina</taxon>
        <taxon>Agaricomycetes</taxon>
        <taxon>Agaricomycetidae</taxon>
        <taxon>Agaricales</taxon>
        <taxon>Marasmiineae</taxon>
        <taxon>Omphalotaceae</taxon>
        <taxon>Lentinula</taxon>
    </lineage>
</organism>
<dbReference type="EMBL" id="BDGU01000463">
    <property type="protein sequence ID" value="GAW07516.1"/>
    <property type="molecule type" value="Genomic_DNA"/>
</dbReference>
<evidence type="ECO:0000313" key="4">
    <source>
        <dbReference type="Proteomes" id="UP000188533"/>
    </source>
</evidence>
<accession>A0A1Q3EK12</accession>
<dbReference type="PANTHER" id="PTHR38886:SF1">
    <property type="entry name" value="NACHT-NTPASE AND P-LOOP NTPASES N-TERMINAL DOMAIN-CONTAINING PROTEIN"/>
    <property type="match status" value="1"/>
</dbReference>
<dbReference type="Proteomes" id="UP000188533">
    <property type="component" value="Unassembled WGS sequence"/>
</dbReference>
<keyword evidence="4" id="KW-1185">Reference proteome</keyword>
<dbReference type="AlphaFoldDB" id="A0A1Q3EK12"/>
<name>A0A1Q3EK12_LENED</name>
<proteinExistence type="predicted"/>
<feature type="domain" description="Ubiquitin-like" evidence="2">
    <location>
        <begin position="215"/>
        <end position="309"/>
    </location>
</feature>
<dbReference type="InterPro" id="IPR054464">
    <property type="entry name" value="ULD_fung"/>
</dbReference>
<reference evidence="3 4" key="2">
    <citation type="submission" date="2017-02" db="EMBL/GenBank/DDBJ databases">
        <title>A genome survey and senescence transcriptome analysis in Lentinula edodes.</title>
        <authorList>
            <person name="Sakamoto Y."/>
            <person name="Nakade K."/>
            <person name="Sato S."/>
            <person name="Yoshida Y."/>
            <person name="Miyazaki K."/>
            <person name="Natsume S."/>
            <person name="Konno N."/>
        </authorList>
    </citation>
    <scope>NUCLEOTIDE SEQUENCE [LARGE SCALE GENOMIC DNA]</scope>
    <source>
        <strain evidence="3 4">NBRC 111202</strain>
    </source>
</reference>
<evidence type="ECO:0000256" key="1">
    <source>
        <dbReference type="SAM" id="MobiDB-lite"/>
    </source>
</evidence>
<gene>
    <name evidence="3" type="ORF">LENED_009514</name>
</gene>
<dbReference type="PANTHER" id="PTHR38886">
    <property type="entry name" value="SESA DOMAIN-CONTAINING PROTEIN"/>
    <property type="match status" value="1"/>
</dbReference>